<dbReference type="PANTHER" id="PTHR11319:SF35">
    <property type="entry name" value="OUTER MEMBRANE PROTEIN PMPC-RELATED"/>
    <property type="match status" value="1"/>
</dbReference>
<dbReference type="KEGG" id="aten:116295938"/>
<feature type="region of interest" description="Disordered" evidence="1">
    <location>
        <begin position="493"/>
        <end position="527"/>
    </location>
</feature>
<feature type="transmembrane region" description="Helical" evidence="2">
    <location>
        <begin position="264"/>
        <end position="284"/>
    </location>
</feature>
<keyword evidence="2" id="KW-0472">Membrane</keyword>
<keyword evidence="3" id="KW-1185">Reference proteome</keyword>
<keyword evidence="2" id="KW-0812">Transmembrane</keyword>
<sequence length="793" mass="89197">MCDNGTFVRTAPGRRKEDCKPCPEGTKNDGFAGFRACGCQDEFYRLDRFDKCYPCPDSGVRCFNESMTLEAGYYWQWISKSEKDYYINFTNNLQIFDDSYDRDLVQFNGSFPKHYQCPRSESCLGGLDAECAEGYTGPLCAVCDKKHYQLIATCFKCPAVHWLIFQICAILLVVVIIIYVVFKGKQRKAGAKRSLTDIILARLKIIVSFYQISSGTLDAFSYVQWPSALTKMSEYAKFVQLNILQIAPLHCFNSRLKMDAYADLVITCSMTAGVILVALAYYHLKRVYLSKRAGKSSIQTDLDATKEACYRNVFLFIFVTYPQTCSKIFQMLPASCHKICQDSSEQQCSSYLKADYSITCFTDKYNQYVILAYAALIYPFAVPLLTVAVLWKYYHKKTLQEAANVALSDEELRSNTKESEKRTRSVDERKQVIKTDSKMCQNTNISKKENHVIKKGDEHLEVISEEQDTIAVANETASPKKTPNSRHIRFMGGEVKHDQLQPVGNYPDENKMSRDEKRPRRQPLSLSKAVRAISETKKVFSNQKGSTSEKKGRRLGRSVVATVPIVAGMSFIFENYADNCWFWETIEMTRKLLLTSSLALIGAEGRNSLGVASMLSGCYAILHAHFMPIPDKFEHALQLTSLLVTFANTCIGMMLKIDQGALLDADAKIMDSLIITVLLVTANVMVTALVVVKYSVAVGQSIYYLIKNPRCSLSCCLSIMLTIDEVQSEARSMASNSGWKTKNLVKPSNDFQVSGVRDAAGEYGLTEVDMNDGGESNEDQEGDEEEKINDEDE</sequence>
<accession>A0A6P8I4N0</accession>
<feature type="compositionally biased region" description="Basic and acidic residues" evidence="1">
    <location>
        <begin position="508"/>
        <end position="518"/>
    </location>
</feature>
<dbReference type="Proteomes" id="UP000515163">
    <property type="component" value="Unplaced"/>
</dbReference>
<dbReference type="RefSeq" id="XP_031559755.1">
    <property type="nucleotide sequence ID" value="XM_031703895.1"/>
</dbReference>
<dbReference type="OrthoDB" id="5964538at2759"/>
<evidence type="ECO:0000313" key="3">
    <source>
        <dbReference type="Proteomes" id="UP000515163"/>
    </source>
</evidence>
<evidence type="ECO:0000256" key="2">
    <source>
        <dbReference type="SAM" id="Phobius"/>
    </source>
</evidence>
<reference evidence="4" key="1">
    <citation type="submission" date="2025-08" db="UniProtKB">
        <authorList>
            <consortium name="RefSeq"/>
        </authorList>
    </citation>
    <scope>IDENTIFICATION</scope>
    <source>
        <tissue evidence="4">Tentacle</tissue>
    </source>
</reference>
<feature type="compositionally biased region" description="Acidic residues" evidence="1">
    <location>
        <begin position="769"/>
        <end position="793"/>
    </location>
</feature>
<dbReference type="GeneID" id="116295938"/>
<dbReference type="AlphaFoldDB" id="A0A6P8I4N0"/>
<dbReference type="InParanoid" id="A0A6P8I4N0"/>
<protein>
    <submittedName>
        <fullName evidence="4">Uncharacterized protein LOC116295938</fullName>
    </submittedName>
</protein>
<feature type="transmembrane region" description="Helical" evidence="2">
    <location>
        <begin position="159"/>
        <end position="182"/>
    </location>
</feature>
<feature type="transmembrane region" description="Helical" evidence="2">
    <location>
        <begin position="203"/>
        <end position="223"/>
    </location>
</feature>
<feature type="transmembrane region" description="Helical" evidence="2">
    <location>
        <begin position="370"/>
        <end position="391"/>
    </location>
</feature>
<gene>
    <name evidence="4" type="primary">LOC116295938</name>
</gene>
<evidence type="ECO:0000313" key="4">
    <source>
        <dbReference type="RefSeq" id="XP_031559755.1"/>
    </source>
</evidence>
<proteinExistence type="predicted"/>
<feature type="non-terminal residue" evidence="4">
    <location>
        <position position="793"/>
    </location>
</feature>
<dbReference type="PANTHER" id="PTHR11319">
    <property type="entry name" value="G PROTEIN-COUPLED RECEPTOR-RELATED"/>
    <property type="match status" value="1"/>
</dbReference>
<name>A0A6P8I4N0_ACTTE</name>
<evidence type="ECO:0000256" key="1">
    <source>
        <dbReference type="SAM" id="MobiDB-lite"/>
    </source>
</evidence>
<feature type="transmembrane region" description="Helical" evidence="2">
    <location>
        <begin position="669"/>
        <end position="692"/>
    </location>
</feature>
<feature type="region of interest" description="Disordered" evidence="1">
    <location>
        <begin position="764"/>
        <end position="793"/>
    </location>
</feature>
<organism evidence="3 4">
    <name type="scientific">Actinia tenebrosa</name>
    <name type="common">Australian red waratah sea anemone</name>
    <dbReference type="NCBI Taxonomy" id="6105"/>
    <lineage>
        <taxon>Eukaryota</taxon>
        <taxon>Metazoa</taxon>
        <taxon>Cnidaria</taxon>
        <taxon>Anthozoa</taxon>
        <taxon>Hexacorallia</taxon>
        <taxon>Actiniaria</taxon>
        <taxon>Actiniidae</taxon>
        <taxon>Actinia</taxon>
    </lineage>
</organism>
<keyword evidence="2" id="KW-1133">Transmembrane helix</keyword>